<dbReference type="PROSITE" id="PS50056">
    <property type="entry name" value="TYR_PHOSPHATASE_2"/>
    <property type="match status" value="1"/>
</dbReference>
<gene>
    <name evidence="5" type="ORF">C1280_30965</name>
</gene>
<dbReference type="PROSITE" id="PS50054">
    <property type="entry name" value="TYR_PHOSPHATASE_DUAL"/>
    <property type="match status" value="1"/>
</dbReference>
<dbReference type="KEGG" id="gog:C1280_30965"/>
<dbReference type="InterPro" id="IPR055214">
    <property type="entry name" value="PTP-NADK"/>
</dbReference>
<dbReference type="AlphaFoldDB" id="A0A2Z3H5G4"/>
<evidence type="ECO:0000259" key="3">
    <source>
        <dbReference type="PROSITE" id="PS50054"/>
    </source>
</evidence>
<evidence type="ECO:0000313" key="6">
    <source>
        <dbReference type="Proteomes" id="UP000245802"/>
    </source>
</evidence>
<protein>
    <submittedName>
        <fullName evidence="5">Uncharacterized protein</fullName>
    </submittedName>
</protein>
<accession>A0A2Z3H5G4</accession>
<evidence type="ECO:0000256" key="1">
    <source>
        <dbReference type="ARBA" id="ARBA00009580"/>
    </source>
</evidence>
<dbReference type="Gene3D" id="3.90.190.10">
    <property type="entry name" value="Protein tyrosine phosphatase superfamily"/>
    <property type="match status" value="1"/>
</dbReference>
<name>A0A2Z3H5G4_9BACT</name>
<dbReference type="InterPro" id="IPR029021">
    <property type="entry name" value="Prot-tyrosine_phosphatase-like"/>
</dbReference>
<dbReference type="SUPFAM" id="SSF52799">
    <property type="entry name" value="(Phosphotyrosine protein) phosphatases II"/>
    <property type="match status" value="1"/>
</dbReference>
<sequence length="191" mass="20777">MIGGSRPILTALVAIAVLLSGSGCDRGPRNFGVVEPGVLYRSGQLTPSAFERLLTDHGIKTVVSLRPLRDEAEKSDAHEETICQSRGIKFVRIPPRETGAEPGGSPLEPVAREFLAVMADPANHPVYVHCTAGRDRTGTVCAVYRVDHDGWSPEQAVAEMRTFGFDPDKDAAAGAYTRYILSYRRRAEPSR</sequence>
<dbReference type="PANTHER" id="PTHR31126:SF1">
    <property type="entry name" value="TYROSINE SPECIFIC PROTEIN PHOSPHATASES DOMAIN-CONTAINING PROTEIN"/>
    <property type="match status" value="1"/>
</dbReference>
<feature type="domain" description="Tyrosine specific protein phosphatases" evidence="4">
    <location>
        <begin position="112"/>
        <end position="161"/>
    </location>
</feature>
<dbReference type="RefSeq" id="WP_010042477.1">
    <property type="nucleotide sequence ID" value="NZ_CP025958.1"/>
</dbReference>
<evidence type="ECO:0000313" key="5">
    <source>
        <dbReference type="EMBL" id="AWM40968.1"/>
    </source>
</evidence>
<reference evidence="5 6" key="1">
    <citation type="submission" date="2018-01" db="EMBL/GenBank/DDBJ databases">
        <title>G. obscuriglobus.</title>
        <authorList>
            <person name="Franke J."/>
            <person name="Blomberg W."/>
            <person name="Selmecki A."/>
        </authorList>
    </citation>
    <scope>NUCLEOTIDE SEQUENCE [LARGE SCALE GENOMIC DNA]</scope>
    <source>
        <strain evidence="5 6">DSM 5831</strain>
    </source>
</reference>
<organism evidence="5 6">
    <name type="scientific">Gemmata obscuriglobus</name>
    <dbReference type="NCBI Taxonomy" id="114"/>
    <lineage>
        <taxon>Bacteria</taxon>
        <taxon>Pseudomonadati</taxon>
        <taxon>Planctomycetota</taxon>
        <taxon>Planctomycetia</taxon>
        <taxon>Gemmatales</taxon>
        <taxon>Gemmataceae</taxon>
        <taxon>Gemmata</taxon>
    </lineage>
</organism>
<proteinExistence type="inferred from homology"/>
<feature type="domain" description="Tyrosine-protein phosphatase" evidence="3">
    <location>
        <begin position="30"/>
        <end position="188"/>
    </location>
</feature>
<evidence type="ECO:0000256" key="2">
    <source>
        <dbReference type="ARBA" id="ARBA00022801"/>
    </source>
</evidence>
<dbReference type="InterPro" id="IPR016130">
    <property type="entry name" value="Tyr_Pase_AS"/>
</dbReference>
<dbReference type="EMBL" id="CP025958">
    <property type="protein sequence ID" value="AWM40968.1"/>
    <property type="molecule type" value="Genomic_DNA"/>
</dbReference>
<dbReference type="PROSITE" id="PS51257">
    <property type="entry name" value="PROKAR_LIPOPROTEIN"/>
    <property type="match status" value="1"/>
</dbReference>
<dbReference type="InterPro" id="IPR020422">
    <property type="entry name" value="TYR_PHOSPHATASE_DUAL_dom"/>
</dbReference>
<keyword evidence="2" id="KW-0378">Hydrolase</keyword>
<dbReference type="Pfam" id="PF22741">
    <property type="entry name" value="PTP-NADK"/>
    <property type="match status" value="1"/>
</dbReference>
<dbReference type="PROSITE" id="PS00383">
    <property type="entry name" value="TYR_PHOSPHATASE_1"/>
    <property type="match status" value="1"/>
</dbReference>
<dbReference type="PANTHER" id="PTHR31126">
    <property type="entry name" value="TYROSINE-PROTEIN PHOSPHATASE"/>
    <property type="match status" value="1"/>
</dbReference>
<dbReference type="Proteomes" id="UP000245802">
    <property type="component" value="Chromosome"/>
</dbReference>
<comment type="similarity">
    <text evidence="1">Belongs to the protein-tyrosine phosphatase family.</text>
</comment>
<dbReference type="GO" id="GO:0016791">
    <property type="term" value="F:phosphatase activity"/>
    <property type="evidence" value="ECO:0007669"/>
    <property type="project" value="TreeGrafter"/>
</dbReference>
<evidence type="ECO:0000259" key="4">
    <source>
        <dbReference type="PROSITE" id="PS50056"/>
    </source>
</evidence>
<dbReference type="InterPro" id="IPR003595">
    <property type="entry name" value="Tyr_Pase_cat"/>
</dbReference>
<keyword evidence="6" id="KW-1185">Reference proteome</keyword>
<dbReference type="SMART" id="SM00404">
    <property type="entry name" value="PTPc_motif"/>
    <property type="match status" value="1"/>
</dbReference>
<dbReference type="OrthoDB" id="211838at2"/>
<dbReference type="InterPro" id="IPR000387">
    <property type="entry name" value="Tyr_Pase_dom"/>
</dbReference>